<comment type="caution">
    <text evidence="2">The sequence shown here is derived from an EMBL/GenBank/DDBJ whole genome shotgun (WGS) entry which is preliminary data.</text>
</comment>
<evidence type="ECO:0000313" key="3">
    <source>
        <dbReference type="Proteomes" id="UP001062901"/>
    </source>
</evidence>
<feature type="domain" description="Flagellar protein FlgJ N-terminal" evidence="1">
    <location>
        <begin position="33"/>
        <end position="80"/>
    </location>
</feature>
<gene>
    <name evidence="2" type="ORF">AA15669_0666</name>
</gene>
<name>A0ABQ0NXI2_9PROT</name>
<sequence>MRATTPSASQVDKKIQQGAEGFEAVALGEMMQPMFETVDTSGKPFGGGSAEKQFRSLQVLELGKQIARNGGVGIAHQVYQTMQKMQSHSGNGSR</sequence>
<organism evidence="2 3">
    <name type="scientific">Saccharibacter floricola DSM 15669</name>
    <dbReference type="NCBI Taxonomy" id="1123227"/>
    <lineage>
        <taxon>Bacteria</taxon>
        <taxon>Pseudomonadati</taxon>
        <taxon>Pseudomonadota</taxon>
        <taxon>Alphaproteobacteria</taxon>
        <taxon>Acetobacterales</taxon>
        <taxon>Acetobacteraceae</taxon>
        <taxon>Saccharibacter</taxon>
    </lineage>
</organism>
<dbReference type="Proteomes" id="UP001062901">
    <property type="component" value="Unassembled WGS sequence"/>
</dbReference>
<dbReference type="InterPro" id="IPR019301">
    <property type="entry name" value="Flagellar_prot_FlgJ_N"/>
</dbReference>
<evidence type="ECO:0000259" key="1">
    <source>
        <dbReference type="Pfam" id="PF10135"/>
    </source>
</evidence>
<proteinExistence type="predicted"/>
<protein>
    <submittedName>
        <fullName evidence="2">Chemotactic signal-response protein CheL</fullName>
    </submittedName>
</protein>
<accession>A0ABQ0NXI2</accession>
<reference evidence="2" key="1">
    <citation type="submission" date="2013-04" db="EMBL/GenBank/DDBJ databases">
        <title>The genome sequencing project of 58 acetic acid bacteria.</title>
        <authorList>
            <person name="Okamoto-Kainuma A."/>
            <person name="Ishikawa M."/>
            <person name="Umino S."/>
            <person name="Koizumi Y."/>
            <person name="Shiwa Y."/>
            <person name="Yoshikawa H."/>
            <person name="Matsutani M."/>
            <person name="Matsushita K."/>
        </authorList>
    </citation>
    <scope>NUCLEOTIDE SEQUENCE</scope>
    <source>
        <strain evidence="2">DSM 15669</strain>
    </source>
</reference>
<evidence type="ECO:0000313" key="2">
    <source>
        <dbReference type="EMBL" id="GBQ05851.1"/>
    </source>
</evidence>
<keyword evidence="3" id="KW-1185">Reference proteome</keyword>
<dbReference type="EMBL" id="BAQD01000007">
    <property type="protein sequence ID" value="GBQ05851.1"/>
    <property type="molecule type" value="Genomic_DNA"/>
</dbReference>
<dbReference type="Pfam" id="PF10135">
    <property type="entry name" value="Rod-binding"/>
    <property type="match status" value="1"/>
</dbReference>